<dbReference type="RefSeq" id="WP_344146241.1">
    <property type="nucleotide sequence ID" value="NZ_BAAAQR010000001.1"/>
</dbReference>
<evidence type="ECO:0000259" key="13">
    <source>
        <dbReference type="Pfam" id="PF02771"/>
    </source>
</evidence>
<evidence type="ECO:0000256" key="1">
    <source>
        <dbReference type="ARBA" id="ARBA00001974"/>
    </source>
</evidence>
<dbReference type="EMBL" id="BAAAQR010000001">
    <property type="protein sequence ID" value="GAA2136097.1"/>
    <property type="molecule type" value="Genomic_DNA"/>
</dbReference>
<dbReference type="PROSITE" id="PS00072">
    <property type="entry name" value="ACYL_COA_DH_1"/>
    <property type="match status" value="1"/>
</dbReference>
<feature type="domain" description="Acyl-CoA oxidase/dehydrogenase middle" evidence="12">
    <location>
        <begin position="123"/>
        <end position="218"/>
    </location>
</feature>
<dbReference type="SUPFAM" id="SSF47203">
    <property type="entry name" value="Acyl-CoA dehydrogenase C-terminal domain-like"/>
    <property type="match status" value="1"/>
</dbReference>
<dbReference type="Gene3D" id="1.10.540.10">
    <property type="entry name" value="Acyl-CoA dehydrogenase/oxidase, N-terminal domain"/>
    <property type="match status" value="1"/>
</dbReference>
<name>A0ABN2Z394_9ACTN</name>
<dbReference type="InterPro" id="IPR006091">
    <property type="entry name" value="Acyl-CoA_Oxase/DH_mid-dom"/>
</dbReference>
<keyword evidence="4 10" id="KW-0285">Flavoprotein</keyword>
<dbReference type="InterPro" id="IPR009100">
    <property type="entry name" value="AcylCoA_DH/oxidase_NM_dom_sf"/>
</dbReference>
<evidence type="ECO:0000256" key="6">
    <source>
        <dbReference type="ARBA" id="ARBA00023002"/>
    </source>
</evidence>
<feature type="domain" description="Acyl-CoA dehydrogenase/oxidase C-terminal" evidence="11">
    <location>
        <begin position="230"/>
        <end position="378"/>
    </location>
</feature>
<comment type="caution">
    <text evidence="14">The sequence shown here is derived from an EMBL/GenBank/DDBJ whole genome shotgun (WGS) entry which is preliminary data.</text>
</comment>
<protein>
    <recommendedName>
        <fullName evidence="8">Acyl-[acyl-carrier-protein] dehydrogenase MbtN</fullName>
    </recommendedName>
    <alternativeName>
        <fullName evidence="9">Mycobactin synthase protein N</fullName>
    </alternativeName>
</protein>
<evidence type="ECO:0000256" key="10">
    <source>
        <dbReference type="RuleBase" id="RU362125"/>
    </source>
</evidence>
<evidence type="ECO:0000256" key="3">
    <source>
        <dbReference type="ARBA" id="ARBA00009347"/>
    </source>
</evidence>
<evidence type="ECO:0000313" key="15">
    <source>
        <dbReference type="Proteomes" id="UP001501771"/>
    </source>
</evidence>
<evidence type="ECO:0000256" key="5">
    <source>
        <dbReference type="ARBA" id="ARBA00022827"/>
    </source>
</evidence>
<comment type="cofactor">
    <cofactor evidence="1 10">
        <name>FAD</name>
        <dbReference type="ChEBI" id="CHEBI:57692"/>
    </cofactor>
</comment>
<dbReference type="Gene3D" id="2.40.110.10">
    <property type="entry name" value="Butyryl-CoA Dehydrogenase, subunit A, domain 2"/>
    <property type="match status" value="1"/>
</dbReference>
<evidence type="ECO:0000256" key="7">
    <source>
        <dbReference type="ARBA" id="ARBA00037085"/>
    </source>
</evidence>
<dbReference type="PROSITE" id="PS00073">
    <property type="entry name" value="ACYL_COA_DH_2"/>
    <property type="match status" value="1"/>
</dbReference>
<evidence type="ECO:0000256" key="2">
    <source>
        <dbReference type="ARBA" id="ARBA00005102"/>
    </source>
</evidence>
<evidence type="ECO:0000259" key="11">
    <source>
        <dbReference type="Pfam" id="PF00441"/>
    </source>
</evidence>
<dbReference type="InterPro" id="IPR037069">
    <property type="entry name" value="AcylCoA_DH/ox_N_sf"/>
</dbReference>
<keyword evidence="6 10" id="KW-0560">Oxidoreductase</keyword>
<dbReference type="Pfam" id="PF02770">
    <property type="entry name" value="Acyl-CoA_dh_M"/>
    <property type="match status" value="1"/>
</dbReference>
<organism evidence="14 15">
    <name type="scientific">Nocardioides koreensis</name>
    <dbReference type="NCBI Taxonomy" id="433651"/>
    <lineage>
        <taxon>Bacteria</taxon>
        <taxon>Bacillati</taxon>
        <taxon>Actinomycetota</taxon>
        <taxon>Actinomycetes</taxon>
        <taxon>Propionibacteriales</taxon>
        <taxon>Nocardioidaceae</taxon>
        <taxon>Nocardioides</taxon>
    </lineage>
</organism>
<proteinExistence type="inferred from homology"/>
<reference evidence="14 15" key="1">
    <citation type="journal article" date="2019" name="Int. J. Syst. Evol. Microbiol.">
        <title>The Global Catalogue of Microorganisms (GCM) 10K type strain sequencing project: providing services to taxonomists for standard genome sequencing and annotation.</title>
        <authorList>
            <consortium name="The Broad Institute Genomics Platform"/>
            <consortium name="The Broad Institute Genome Sequencing Center for Infectious Disease"/>
            <person name="Wu L."/>
            <person name="Ma J."/>
        </authorList>
    </citation>
    <scope>NUCLEOTIDE SEQUENCE [LARGE SCALE GENOMIC DNA]</scope>
    <source>
        <strain evidence="14 15">JCM 16022</strain>
    </source>
</reference>
<evidence type="ECO:0000256" key="4">
    <source>
        <dbReference type="ARBA" id="ARBA00022630"/>
    </source>
</evidence>
<gene>
    <name evidence="14" type="ORF">GCM10009844_02080</name>
</gene>
<accession>A0ABN2Z394</accession>
<comment type="function">
    <text evidence="7">Catalyzes the dehydrogenation at the alpha-beta position of ACP-bound acyl chains. This results in the introduction of a double bond in the lipidic chain, which is further transferred to the epsilon-amino group of lysine residue in the mycobactin core by MbtK.</text>
</comment>
<keyword evidence="15" id="KW-1185">Reference proteome</keyword>
<comment type="similarity">
    <text evidence="3 10">Belongs to the acyl-CoA dehydrogenase family.</text>
</comment>
<dbReference type="Pfam" id="PF02771">
    <property type="entry name" value="Acyl-CoA_dh_N"/>
    <property type="match status" value="1"/>
</dbReference>
<dbReference type="Proteomes" id="UP001501771">
    <property type="component" value="Unassembled WGS sequence"/>
</dbReference>
<dbReference type="InterPro" id="IPR006089">
    <property type="entry name" value="Acyl-CoA_DH_CS"/>
</dbReference>
<sequence length="380" mass="41734">MTAPFFEQEHEDFRATVRAFLEREVVPFHDQWEKDGQVSREVWTKAGAAGLLCFDVDEEHGGAGIKDFRYNMIVSDEIGRVGASGLGFPVHSDIIVPYISSLGTDEQKARWLPGLVSGELISAIAMTEPGAGSDLQGIRTTAVDKGDHYVLNGSKTFISNGIMSDLVIVVCRTNPEAGHQGISLLVVERGMAGFERGRNLDKMGLKAQDTAELFFDNVEVPKANLLGEEGSGFVSLMVNLPQERISIAAIAVAACEHVLQLCLDYAKEREAFGRPIGKFQHNRFLLAEMATEIRIARVFVNDCVLKLNAGEVDTSLASMAKWWTTELQKKVVDQGVQLHGGYGYMMEYPIAKAYVDSRIQTIYGGTTEIQKEIIGRSLGI</sequence>
<dbReference type="InterPro" id="IPR036250">
    <property type="entry name" value="AcylCo_DH-like_C"/>
</dbReference>
<evidence type="ECO:0000313" key="14">
    <source>
        <dbReference type="EMBL" id="GAA2136097.1"/>
    </source>
</evidence>
<dbReference type="Pfam" id="PF00441">
    <property type="entry name" value="Acyl-CoA_dh_1"/>
    <property type="match status" value="1"/>
</dbReference>
<comment type="pathway">
    <text evidence="2">Siderophore biosynthesis; mycobactin biosynthesis.</text>
</comment>
<dbReference type="InterPro" id="IPR009075">
    <property type="entry name" value="AcylCo_DH/oxidase_C"/>
</dbReference>
<dbReference type="Gene3D" id="1.20.140.10">
    <property type="entry name" value="Butyryl-CoA Dehydrogenase, subunit A, domain 3"/>
    <property type="match status" value="1"/>
</dbReference>
<dbReference type="PANTHER" id="PTHR48083:SF20">
    <property type="entry name" value="LONG-CHAIN SPECIFIC ACYL-COA DEHYDROGENASE, MITOCHONDRIAL"/>
    <property type="match status" value="1"/>
</dbReference>
<feature type="domain" description="Acyl-CoA dehydrogenase/oxidase N-terminal" evidence="13">
    <location>
        <begin position="8"/>
        <end position="119"/>
    </location>
</feature>
<evidence type="ECO:0000256" key="8">
    <source>
        <dbReference type="ARBA" id="ARBA00040394"/>
    </source>
</evidence>
<dbReference type="InterPro" id="IPR046373">
    <property type="entry name" value="Acyl-CoA_Oxase/DH_mid-dom_sf"/>
</dbReference>
<dbReference type="InterPro" id="IPR013786">
    <property type="entry name" value="AcylCoA_DH/ox_N"/>
</dbReference>
<dbReference type="SUPFAM" id="SSF56645">
    <property type="entry name" value="Acyl-CoA dehydrogenase NM domain-like"/>
    <property type="match status" value="1"/>
</dbReference>
<keyword evidence="5 10" id="KW-0274">FAD</keyword>
<evidence type="ECO:0000259" key="12">
    <source>
        <dbReference type="Pfam" id="PF02770"/>
    </source>
</evidence>
<dbReference type="PANTHER" id="PTHR48083">
    <property type="entry name" value="MEDIUM-CHAIN SPECIFIC ACYL-COA DEHYDROGENASE, MITOCHONDRIAL-RELATED"/>
    <property type="match status" value="1"/>
</dbReference>
<dbReference type="InterPro" id="IPR050741">
    <property type="entry name" value="Acyl-CoA_dehydrogenase"/>
</dbReference>
<evidence type="ECO:0000256" key="9">
    <source>
        <dbReference type="ARBA" id="ARBA00042660"/>
    </source>
</evidence>